<comment type="cofactor">
    <cofactor evidence="1">
        <name>thiamine diphosphate</name>
        <dbReference type="ChEBI" id="CHEBI:58937"/>
    </cofactor>
</comment>
<dbReference type="Pfam" id="PF02779">
    <property type="entry name" value="Transket_pyr"/>
    <property type="match status" value="1"/>
</dbReference>
<dbReference type="HOGENOM" id="CLU_009227_1_1_0"/>
<keyword evidence="3" id="KW-0786">Thiamine pyrophosphate</keyword>
<reference evidence="5 6" key="1">
    <citation type="submission" date="2013-08" db="EMBL/GenBank/DDBJ databases">
        <title>The Genome Sequence of Fusobacterium sp. 3_1_36A2.</title>
        <authorList>
            <consortium name="The Broad Institute Genome Sequencing Platform"/>
            <person name="Earl A."/>
            <person name="Ward D."/>
            <person name="Feldgarden M."/>
            <person name="Gevers D."/>
            <person name="Strauss J."/>
            <person name="White A."/>
            <person name="Allen-Vercoe E."/>
            <person name="Walker B."/>
            <person name="Young S.K."/>
            <person name="Zeng Q."/>
            <person name="Gargeya S."/>
            <person name="Fitzgerald M."/>
            <person name="Haas B."/>
            <person name="Abouelleil A."/>
            <person name="Alvarado L."/>
            <person name="Arachchi H.M."/>
            <person name="Berlin A.M."/>
            <person name="Chapman S.B."/>
            <person name="Goldberg J."/>
            <person name="Griggs A."/>
            <person name="Gujja S."/>
            <person name="Hansen M."/>
            <person name="Howarth C."/>
            <person name="Imamovic A."/>
            <person name="Larimer J."/>
            <person name="McCowen C."/>
            <person name="Montmayeur A."/>
            <person name="Murphy C."/>
            <person name="Neiman D."/>
            <person name="Pearson M."/>
            <person name="Priest M."/>
            <person name="Roberts A."/>
            <person name="Saif S."/>
            <person name="Shea T."/>
            <person name="Sisk P."/>
            <person name="Sykes S."/>
            <person name="Wortman J."/>
            <person name="Nusbaum C."/>
            <person name="Birren B."/>
        </authorList>
    </citation>
    <scope>NUCLEOTIDE SEQUENCE [LARGE SCALE GENOMIC DNA]</scope>
    <source>
        <strain evidence="5 6">3_1_36A2</strain>
    </source>
</reference>
<dbReference type="SUPFAM" id="SSF52922">
    <property type="entry name" value="TK C-terminal domain-like"/>
    <property type="match status" value="1"/>
</dbReference>
<dbReference type="Gene3D" id="3.40.50.970">
    <property type="match status" value="1"/>
</dbReference>
<dbReference type="KEGG" id="fnc:HMPREF0946_01021"/>
<evidence type="ECO:0000313" key="5">
    <source>
        <dbReference type="EMBL" id="EEU32948.2"/>
    </source>
</evidence>
<dbReference type="InterPro" id="IPR033248">
    <property type="entry name" value="Transketolase_C"/>
</dbReference>
<evidence type="ECO:0000256" key="2">
    <source>
        <dbReference type="ARBA" id="ARBA00007131"/>
    </source>
</evidence>
<dbReference type="PANTHER" id="PTHR43825:SF1">
    <property type="entry name" value="TRANSKETOLASE-LIKE PYRIMIDINE-BINDING DOMAIN-CONTAINING PROTEIN"/>
    <property type="match status" value="1"/>
</dbReference>
<proteinExistence type="inferred from homology"/>
<dbReference type="AlphaFoldDB" id="C7XQ55"/>
<dbReference type="Proteomes" id="UP000016231">
    <property type="component" value="Chromosome"/>
</dbReference>
<dbReference type="FunFam" id="3.40.50.970:FF:000129">
    <property type="entry name" value="Transketolase"/>
    <property type="match status" value="1"/>
</dbReference>
<organism evidence="5 6">
    <name type="scientific">Fusobacterium vincentii 3_1_36A2</name>
    <dbReference type="NCBI Taxonomy" id="469604"/>
    <lineage>
        <taxon>Bacteria</taxon>
        <taxon>Fusobacteriati</taxon>
        <taxon>Fusobacteriota</taxon>
        <taxon>Fusobacteriia</taxon>
        <taxon>Fusobacteriales</taxon>
        <taxon>Fusobacteriaceae</taxon>
        <taxon>Fusobacterium</taxon>
    </lineage>
</organism>
<evidence type="ECO:0000259" key="4">
    <source>
        <dbReference type="SMART" id="SM00861"/>
    </source>
</evidence>
<dbReference type="InterPro" id="IPR051157">
    <property type="entry name" value="PDH/Transketolase"/>
</dbReference>
<dbReference type="InterPro" id="IPR005475">
    <property type="entry name" value="Transketolase-like_Pyr-bd"/>
</dbReference>
<dbReference type="STRING" id="469604.HMPREF0946_01021"/>
<dbReference type="eggNOG" id="COG3958">
    <property type="taxonomic scope" value="Bacteria"/>
</dbReference>
<dbReference type="InterPro" id="IPR009014">
    <property type="entry name" value="Transketo_C/PFOR_II"/>
</dbReference>
<comment type="similarity">
    <text evidence="2">Belongs to the transketolase family.</text>
</comment>
<feature type="domain" description="Transketolase-like pyrimidine-binding" evidence="4">
    <location>
        <begin position="4"/>
        <end position="170"/>
    </location>
</feature>
<dbReference type="EMBL" id="CP003700">
    <property type="protein sequence ID" value="EEU32948.2"/>
    <property type="molecule type" value="Genomic_DNA"/>
</dbReference>
<protein>
    <recommendedName>
        <fullName evidence="4">Transketolase-like pyrimidine-binding domain-containing protein</fullName>
    </recommendedName>
</protein>
<evidence type="ECO:0000256" key="3">
    <source>
        <dbReference type="ARBA" id="ARBA00023052"/>
    </source>
</evidence>
<dbReference type="InterPro" id="IPR029061">
    <property type="entry name" value="THDP-binding"/>
</dbReference>
<dbReference type="SMART" id="SM00861">
    <property type="entry name" value="Transket_pyr"/>
    <property type="match status" value="1"/>
</dbReference>
<name>C7XQ55_FUSVC</name>
<sequence length="343" mass="37318">MSKKSTRQAYGEALVELGRINNDIVVLDADLSKSTKTDLFKKEFPKRHLNIGIAEADLMGTAAGFATCGKIPFTSTFAMFAAGRAFEQIRNTIAYPKLNVKIAPTHAGISVGEDGGSHQSIEDIALMRAIPGMVVLCPCDAVETKKMVFAAAEYNGPVYLRLGRLDVETVLDDNYDFQIGIANTLRDGSDVTIVSTGLLTQEALKAADELAKENISVRVINCGTIKPLDGETILKAAQETKFIITAEEHSVIGGLGSAVSEFLSETHPTLIKKLGVYDKFGQSGKGTEMLEKYELTAAKLISMVKENFKIIYIKKETITVIVSFLIYYNLFCDITTPTIIISI</sequence>
<accession>C7XQ55</accession>
<gene>
    <name evidence="5" type="ORF">HMPREF0946_01021</name>
</gene>
<dbReference type="CDD" id="cd07033">
    <property type="entry name" value="TPP_PYR_DXS_TK_like"/>
    <property type="match status" value="1"/>
</dbReference>
<dbReference type="Gene3D" id="3.40.50.920">
    <property type="match status" value="1"/>
</dbReference>
<evidence type="ECO:0000256" key="1">
    <source>
        <dbReference type="ARBA" id="ARBA00001964"/>
    </source>
</evidence>
<dbReference type="SUPFAM" id="SSF52518">
    <property type="entry name" value="Thiamin diphosphate-binding fold (THDP-binding)"/>
    <property type="match status" value="1"/>
</dbReference>
<dbReference type="PANTHER" id="PTHR43825">
    <property type="entry name" value="PYRUVATE DEHYDROGENASE E1 COMPONENT"/>
    <property type="match status" value="1"/>
</dbReference>
<dbReference type="Pfam" id="PF02780">
    <property type="entry name" value="Transketolase_C"/>
    <property type="match status" value="1"/>
</dbReference>
<evidence type="ECO:0000313" key="6">
    <source>
        <dbReference type="Proteomes" id="UP000016231"/>
    </source>
</evidence>